<protein>
    <submittedName>
        <fullName evidence="2">Uncharacterized conserved protein</fullName>
    </submittedName>
</protein>
<feature type="chain" id="PRO_5012341272" evidence="1">
    <location>
        <begin position="22"/>
        <end position="149"/>
    </location>
</feature>
<feature type="signal peptide" evidence="1">
    <location>
        <begin position="1"/>
        <end position="21"/>
    </location>
</feature>
<evidence type="ECO:0000313" key="2">
    <source>
        <dbReference type="EMBL" id="SHF67031.1"/>
    </source>
</evidence>
<dbReference type="EMBL" id="FQUV01000009">
    <property type="protein sequence ID" value="SHF67031.1"/>
    <property type="molecule type" value="Genomic_DNA"/>
</dbReference>
<dbReference type="AlphaFoldDB" id="A0A1M5DJF9"/>
<dbReference type="Pfam" id="PF04214">
    <property type="entry name" value="DUF411"/>
    <property type="match status" value="1"/>
</dbReference>
<accession>A0A1M5DJF9</accession>
<dbReference type="OrthoDB" id="14727at2"/>
<keyword evidence="3" id="KW-1185">Reference proteome</keyword>
<reference evidence="3" key="1">
    <citation type="submission" date="2016-11" db="EMBL/GenBank/DDBJ databases">
        <authorList>
            <person name="Varghese N."/>
            <person name="Submissions S."/>
        </authorList>
    </citation>
    <scope>NUCLEOTIDE SEQUENCE [LARGE SCALE GENOMIC DNA]</scope>
    <source>
        <strain evidence="3">DSM 100566</strain>
    </source>
</reference>
<dbReference type="InterPro" id="IPR036249">
    <property type="entry name" value="Thioredoxin-like_sf"/>
</dbReference>
<evidence type="ECO:0000313" key="3">
    <source>
        <dbReference type="Proteomes" id="UP000184144"/>
    </source>
</evidence>
<gene>
    <name evidence="2" type="ORF">SAMN05444273_10969</name>
</gene>
<dbReference type="InterPro" id="IPR007332">
    <property type="entry name" value="DUF411"/>
</dbReference>
<dbReference type="SUPFAM" id="SSF52833">
    <property type="entry name" value="Thioredoxin-like"/>
    <property type="match status" value="1"/>
</dbReference>
<proteinExistence type="predicted"/>
<sequence>MQRRHLLIAAASYLANRPAFAAVSPTLRVVKSPTCGCCTAWVEQMRQAGLNAVVQDVDQDTLYALKAQLGITPDLSGCHTATIGNYFIEGHVPAEDIRRLLAEAPEAHGIAVPGMPMGSPGMDIGDEREAYDVVLVLKDGSTLVFARHN</sequence>
<name>A0A1M5DJF9_9RHOB</name>
<dbReference type="STRING" id="1486859.SAMN05444273_10969"/>
<organism evidence="2 3">
    <name type="scientific">Litoreibacter ascidiaceicola</name>
    <dbReference type="NCBI Taxonomy" id="1486859"/>
    <lineage>
        <taxon>Bacteria</taxon>
        <taxon>Pseudomonadati</taxon>
        <taxon>Pseudomonadota</taxon>
        <taxon>Alphaproteobacteria</taxon>
        <taxon>Rhodobacterales</taxon>
        <taxon>Roseobacteraceae</taxon>
        <taxon>Litoreibacter</taxon>
    </lineage>
</organism>
<evidence type="ECO:0000256" key="1">
    <source>
        <dbReference type="SAM" id="SignalP"/>
    </source>
</evidence>
<keyword evidence="1" id="KW-0732">Signal</keyword>
<dbReference type="Proteomes" id="UP000184144">
    <property type="component" value="Unassembled WGS sequence"/>
</dbReference>